<keyword evidence="2" id="KW-0663">Pyridoxal phosphate</keyword>
<dbReference type="Gene3D" id="3.40.640.10">
    <property type="entry name" value="Type I PLP-dependent aspartate aminotransferase-like (Major domain)"/>
    <property type="match status" value="1"/>
</dbReference>
<proteinExistence type="inferred from homology"/>
<keyword evidence="3" id="KW-0805">Transcription regulation</keyword>
<dbReference type="InterPro" id="IPR015421">
    <property type="entry name" value="PyrdxlP-dep_Trfase_major"/>
</dbReference>
<dbReference type="GO" id="GO:0008483">
    <property type="term" value="F:transaminase activity"/>
    <property type="evidence" value="ECO:0007669"/>
    <property type="project" value="UniProtKB-KW"/>
</dbReference>
<dbReference type="InterPro" id="IPR000524">
    <property type="entry name" value="Tscrpt_reg_HTH_GntR"/>
</dbReference>
<keyword evidence="7" id="KW-0808">Transferase</keyword>
<dbReference type="InterPro" id="IPR015424">
    <property type="entry name" value="PyrdxlP-dep_Trfase"/>
</dbReference>
<comment type="similarity">
    <text evidence="1">In the C-terminal section; belongs to the class-I pyridoxal-phosphate-dependent aminotransferase family.</text>
</comment>
<dbReference type="InterPro" id="IPR051446">
    <property type="entry name" value="HTH_trans_reg/aminotransferase"/>
</dbReference>
<dbReference type="Gene3D" id="1.10.10.10">
    <property type="entry name" value="Winged helix-like DNA-binding domain superfamily/Winged helix DNA-binding domain"/>
    <property type="match status" value="1"/>
</dbReference>
<dbReference type="InterPro" id="IPR036388">
    <property type="entry name" value="WH-like_DNA-bd_sf"/>
</dbReference>
<evidence type="ECO:0000313" key="7">
    <source>
        <dbReference type="EMBL" id="MFF5296275.1"/>
    </source>
</evidence>
<name>A0ABW6WUM6_9ACTN</name>
<evidence type="ECO:0000256" key="2">
    <source>
        <dbReference type="ARBA" id="ARBA00022898"/>
    </source>
</evidence>
<evidence type="ECO:0000259" key="6">
    <source>
        <dbReference type="PROSITE" id="PS50949"/>
    </source>
</evidence>
<protein>
    <submittedName>
        <fullName evidence="7">PLP-dependent aminotransferase family protein</fullName>
    </submittedName>
</protein>
<evidence type="ECO:0000256" key="3">
    <source>
        <dbReference type="ARBA" id="ARBA00023015"/>
    </source>
</evidence>
<sequence length="472" mass="50205">MGVDLAWETMLDLSATPPGPLHLRLAAALRTAIKIGRIPYGAAVPPSRTLADDLRVSRWTVTRAYGQLITEGYLSGRTGSATRVSWTAPAVPEAPAPASPAPARYDLSLGQPDLRAFPRRLWVNAMRAAAETTPFDQLNHSGSGGHPRLRAVIAEHLNRSRGGVVHPGAVGIYAGAGQSLLQVCRALRANGHTAIGVEDPGSERHWQAARAAGLDLVPVPVDQDGLVVAALPAGLRAVCVSPAHHPATGVVLASSRRDELIEWARAVDGLIAEDDYDAEFSYGRTVPAALQGRAPDRVALLGSMSRSLGPAVGIGWLAAPQRWTDRVRAAQEIELHPPALNQLALAQLMESGDYDRHLRAARRRFRARRAALLAALGRALPGLPVSGAEAGLHLLLDLPPGTDAAAVTAEVRRRDLQLCYLDDMRLTPGPPRPALLLCYANLKDSLIDEAVDVLAATIHATRPVTAGRRTRG</sequence>
<organism evidence="7 8">
    <name type="scientific">Paractinoplanes globisporus</name>
    <dbReference type="NCBI Taxonomy" id="113565"/>
    <lineage>
        <taxon>Bacteria</taxon>
        <taxon>Bacillati</taxon>
        <taxon>Actinomycetota</taxon>
        <taxon>Actinomycetes</taxon>
        <taxon>Micromonosporales</taxon>
        <taxon>Micromonosporaceae</taxon>
        <taxon>Paractinoplanes</taxon>
    </lineage>
</organism>
<dbReference type="InterPro" id="IPR036390">
    <property type="entry name" value="WH_DNA-bd_sf"/>
</dbReference>
<dbReference type="CDD" id="cd00609">
    <property type="entry name" value="AAT_like"/>
    <property type="match status" value="1"/>
</dbReference>
<feature type="domain" description="HTH gntR-type" evidence="6">
    <location>
        <begin position="19"/>
        <end position="87"/>
    </location>
</feature>
<dbReference type="RefSeq" id="WP_020517049.1">
    <property type="nucleotide sequence ID" value="NZ_JBIAZU010000008.1"/>
</dbReference>
<dbReference type="PROSITE" id="PS50949">
    <property type="entry name" value="HTH_GNTR"/>
    <property type="match status" value="1"/>
</dbReference>
<evidence type="ECO:0000313" key="8">
    <source>
        <dbReference type="Proteomes" id="UP001602245"/>
    </source>
</evidence>
<gene>
    <name evidence="7" type="ORF">ACFY35_43145</name>
</gene>
<dbReference type="Pfam" id="PF00392">
    <property type="entry name" value="GntR"/>
    <property type="match status" value="1"/>
</dbReference>
<dbReference type="PANTHER" id="PTHR46577">
    <property type="entry name" value="HTH-TYPE TRANSCRIPTIONAL REGULATORY PROTEIN GABR"/>
    <property type="match status" value="1"/>
</dbReference>
<evidence type="ECO:0000256" key="4">
    <source>
        <dbReference type="ARBA" id="ARBA00023125"/>
    </source>
</evidence>
<keyword evidence="4" id="KW-0238">DNA-binding</keyword>
<dbReference type="Pfam" id="PF00155">
    <property type="entry name" value="Aminotran_1_2"/>
    <property type="match status" value="1"/>
</dbReference>
<dbReference type="EMBL" id="JBIAZU010000008">
    <property type="protein sequence ID" value="MFF5296275.1"/>
    <property type="molecule type" value="Genomic_DNA"/>
</dbReference>
<keyword evidence="7" id="KW-0032">Aminotransferase</keyword>
<evidence type="ECO:0000256" key="5">
    <source>
        <dbReference type="ARBA" id="ARBA00023163"/>
    </source>
</evidence>
<comment type="caution">
    <text evidence="7">The sequence shown here is derived from an EMBL/GenBank/DDBJ whole genome shotgun (WGS) entry which is preliminary data.</text>
</comment>
<dbReference type="CDD" id="cd07377">
    <property type="entry name" value="WHTH_GntR"/>
    <property type="match status" value="1"/>
</dbReference>
<accession>A0ABW6WUM6</accession>
<dbReference type="InterPro" id="IPR004839">
    <property type="entry name" value="Aminotransferase_I/II_large"/>
</dbReference>
<evidence type="ECO:0000256" key="1">
    <source>
        <dbReference type="ARBA" id="ARBA00005384"/>
    </source>
</evidence>
<dbReference type="SUPFAM" id="SSF46785">
    <property type="entry name" value="Winged helix' DNA-binding domain"/>
    <property type="match status" value="1"/>
</dbReference>
<reference evidence="7 8" key="1">
    <citation type="submission" date="2024-10" db="EMBL/GenBank/DDBJ databases">
        <title>The Natural Products Discovery Center: Release of the First 8490 Sequenced Strains for Exploring Actinobacteria Biosynthetic Diversity.</title>
        <authorList>
            <person name="Kalkreuter E."/>
            <person name="Kautsar S.A."/>
            <person name="Yang D."/>
            <person name="Bader C.D."/>
            <person name="Teijaro C.N."/>
            <person name="Fluegel L."/>
            <person name="Davis C.M."/>
            <person name="Simpson J.R."/>
            <person name="Lauterbach L."/>
            <person name="Steele A.D."/>
            <person name="Gui C."/>
            <person name="Meng S."/>
            <person name="Li G."/>
            <person name="Viehrig K."/>
            <person name="Ye F."/>
            <person name="Su P."/>
            <person name="Kiefer A.F."/>
            <person name="Nichols A."/>
            <person name="Cepeda A.J."/>
            <person name="Yan W."/>
            <person name="Fan B."/>
            <person name="Jiang Y."/>
            <person name="Adhikari A."/>
            <person name="Zheng C.-J."/>
            <person name="Schuster L."/>
            <person name="Cowan T.M."/>
            <person name="Smanski M.J."/>
            <person name="Chevrette M.G."/>
            <person name="De Carvalho L.P.S."/>
            <person name="Shen B."/>
        </authorList>
    </citation>
    <scope>NUCLEOTIDE SEQUENCE [LARGE SCALE GENOMIC DNA]</scope>
    <source>
        <strain evidence="7 8">NPDC000087</strain>
    </source>
</reference>
<dbReference type="PANTHER" id="PTHR46577:SF1">
    <property type="entry name" value="HTH-TYPE TRANSCRIPTIONAL REGULATORY PROTEIN GABR"/>
    <property type="match status" value="1"/>
</dbReference>
<keyword evidence="5" id="KW-0804">Transcription</keyword>
<keyword evidence="8" id="KW-1185">Reference proteome</keyword>
<dbReference type="SUPFAM" id="SSF53383">
    <property type="entry name" value="PLP-dependent transferases"/>
    <property type="match status" value="1"/>
</dbReference>
<dbReference type="SMART" id="SM00345">
    <property type="entry name" value="HTH_GNTR"/>
    <property type="match status" value="1"/>
</dbReference>
<dbReference type="Proteomes" id="UP001602245">
    <property type="component" value="Unassembled WGS sequence"/>
</dbReference>